<dbReference type="Proteomes" id="UP000509346">
    <property type="component" value="Chromosome"/>
</dbReference>
<accession>A0A7D5P8S4</accession>
<feature type="domain" description="DUF5615" evidence="1">
    <location>
        <begin position="1"/>
        <end position="91"/>
    </location>
</feature>
<dbReference type="InterPro" id="IPR041049">
    <property type="entry name" value="DUF5615"/>
</dbReference>
<dbReference type="Pfam" id="PF18480">
    <property type="entry name" value="DUF5615"/>
    <property type="match status" value="1"/>
</dbReference>
<evidence type="ECO:0000313" key="3">
    <source>
        <dbReference type="Proteomes" id="UP000509346"/>
    </source>
</evidence>
<dbReference type="AlphaFoldDB" id="A0A7D5P8S4"/>
<gene>
    <name evidence="2" type="ORF">HZS54_11030</name>
</gene>
<evidence type="ECO:0000259" key="1">
    <source>
        <dbReference type="Pfam" id="PF18480"/>
    </source>
</evidence>
<organism evidence="2 3">
    <name type="scientific">Halosimplex pelagicum</name>
    <dbReference type="NCBI Taxonomy" id="869886"/>
    <lineage>
        <taxon>Archaea</taxon>
        <taxon>Methanobacteriati</taxon>
        <taxon>Methanobacteriota</taxon>
        <taxon>Stenosarchaea group</taxon>
        <taxon>Halobacteria</taxon>
        <taxon>Halobacteriales</taxon>
        <taxon>Haloarculaceae</taxon>
        <taxon>Halosimplex</taxon>
    </lineage>
</organism>
<dbReference type="KEGG" id="hpel:HZS54_11030"/>
<protein>
    <submittedName>
        <fullName evidence="2">DUF5615 family PIN-like protein</fullName>
    </submittedName>
</protein>
<dbReference type="OrthoDB" id="147476at2157"/>
<dbReference type="RefSeq" id="WP_179922569.1">
    <property type="nucleotide sequence ID" value="NZ_CP058909.1"/>
</dbReference>
<keyword evidence="3" id="KW-1185">Reference proteome</keyword>
<dbReference type="EMBL" id="CP058909">
    <property type="protein sequence ID" value="QLH82101.1"/>
    <property type="molecule type" value="Genomic_DNA"/>
</dbReference>
<sequence length="111" mass="12056">MRLLADEHIPPAIVSALRGEGHDITVVGDDIDLGSEDTDLLEHARDTNRLILSEDTDFRGADPELDIEDQPGILACETTAPPGEIAAAIRRIETFTDDCMGTVLYVPGDWV</sequence>
<proteinExistence type="predicted"/>
<name>A0A7D5P8S4_9EURY</name>
<reference evidence="2 3" key="1">
    <citation type="submission" date="2020-07" db="EMBL/GenBank/DDBJ databases">
        <title>Halosimplex litoreum sp. nov. and Halosimplex rubrum sp. nov., isolated from different salt environments.</title>
        <authorList>
            <person name="Cui H."/>
        </authorList>
    </citation>
    <scope>NUCLEOTIDE SEQUENCE [LARGE SCALE GENOMIC DNA]</scope>
    <source>
        <strain evidence="2 3">R2</strain>
    </source>
</reference>
<evidence type="ECO:0000313" key="2">
    <source>
        <dbReference type="EMBL" id="QLH82101.1"/>
    </source>
</evidence>
<dbReference type="GeneID" id="56083129"/>